<comment type="subcellular location">
    <subcellularLocation>
        <location evidence="1">Membrane</location>
        <topology evidence="1">Multi-pass membrane protein</topology>
    </subcellularLocation>
</comment>
<evidence type="ECO:0000313" key="9">
    <source>
        <dbReference type="EMBL" id="GHJ87961.1"/>
    </source>
</evidence>
<organism evidence="9 10">
    <name type="scientific">Naganishia liquefaciens</name>
    <dbReference type="NCBI Taxonomy" id="104408"/>
    <lineage>
        <taxon>Eukaryota</taxon>
        <taxon>Fungi</taxon>
        <taxon>Dikarya</taxon>
        <taxon>Basidiomycota</taxon>
        <taxon>Agaricomycotina</taxon>
        <taxon>Tremellomycetes</taxon>
        <taxon>Filobasidiales</taxon>
        <taxon>Filobasidiaceae</taxon>
        <taxon>Naganishia</taxon>
    </lineage>
</organism>
<dbReference type="InterPro" id="IPR011701">
    <property type="entry name" value="MFS"/>
</dbReference>
<dbReference type="PANTHER" id="PTHR43791:SF81">
    <property type="entry name" value="TRANSPORTER, PUTATIVE (AFU_ORTHOLOGUE AFUA_7G01190)-RELATED"/>
    <property type="match status" value="1"/>
</dbReference>
<evidence type="ECO:0000256" key="2">
    <source>
        <dbReference type="ARBA" id="ARBA00022448"/>
    </source>
</evidence>
<sequence>MTSADLLTRRRASRDVSTGGHEDEIATPPLLRIDAHRHIRHWTTSTAESKTSGKFYPEVNTVLMDTPDRNGDGDAGVQEGPIPYTEAENKRVSRKIDWVLMPLLMSAYCLQYIDKSAMSYAAVFKFRQDNHLTPQHYQWLGSCYYLGYLFFEFPGSFLLQRLRLSWYLGGMVIVWGILLVCMVIPQSFPGLAVLRTLLGAAEACVTPGFVLLLARFYKREEQPFKVGLFYCCNGLGSGIGALISYGTGHIPSRGRVHNYHWIFLIDGILTLICGGAFLLLCPDQAESAWFLDERERRVAVERLRGNQSSLSSKTWKWAQFREAFAVWKDPQGVLLFLIILCYTIPNGGIGNFYHLILQSYGFDAYQTILLALPGAAIQVFFPLTASWVARKYKNTRIWVMMIWVLPSLLGVALQYGTTNTGSRLFGYYIIGSFVGSVGQGFAFPGANVTGYTKRITVGGMIFVAYAVGNLIGNNIP</sequence>
<feature type="transmembrane region" description="Helical" evidence="8">
    <location>
        <begin position="139"/>
        <end position="159"/>
    </location>
</feature>
<dbReference type="PANTHER" id="PTHR43791">
    <property type="entry name" value="PERMEASE-RELATED"/>
    <property type="match status" value="1"/>
</dbReference>
<dbReference type="FunFam" id="1.20.1250.20:FF:000064">
    <property type="entry name" value="MFS allantoate transporter"/>
    <property type="match status" value="1"/>
</dbReference>
<evidence type="ECO:0008006" key="11">
    <source>
        <dbReference type="Google" id="ProtNLM"/>
    </source>
</evidence>
<evidence type="ECO:0000256" key="8">
    <source>
        <dbReference type="SAM" id="Phobius"/>
    </source>
</evidence>
<dbReference type="InterPro" id="IPR036259">
    <property type="entry name" value="MFS_trans_sf"/>
</dbReference>
<feature type="region of interest" description="Disordered" evidence="7">
    <location>
        <begin position="1"/>
        <end position="28"/>
    </location>
</feature>
<dbReference type="Pfam" id="PF07690">
    <property type="entry name" value="MFS_1"/>
    <property type="match status" value="1"/>
</dbReference>
<feature type="transmembrane region" description="Helical" evidence="8">
    <location>
        <begin position="192"/>
        <end position="214"/>
    </location>
</feature>
<evidence type="ECO:0000256" key="6">
    <source>
        <dbReference type="ARBA" id="ARBA00037968"/>
    </source>
</evidence>
<feature type="transmembrane region" description="Helical" evidence="8">
    <location>
        <begin position="96"/>
        <end position="113"/>
    </location>
</feature>
<evidence type="ECO:0000256" key="5">
    <source>
        <dbReference type="ARBA" id="ARBA00023136"/>
    </source>
</evidence>
<dbReference type="GO" id="GO:0022857">
    <property type="term" value="F:transmembrane transporter activity"/>
    <property type="evidence" value="ECO:0007669"/>
    <property type="project" value="InterPro"/>
</dbReference>
<evidence type="ECO:0000256" key="7">
    <source>
        <dbReference type="SAM" id="MobiDB-lite"/>
    </source>
</evidence>
<evidence type="ECO:0000313" key="10">
    <source>
        <dbReference type="Proteomes" id="UP000620104"/>
    </source>
</evidence>
<keyword evidence="5 8" id="KW-0472">Membrane</keyword>
<proteinExistence type="inferred from homology"/>
<keyword evidence="10" id="KW-1185">Reference proteome</keyword>
<dbReference type="AlphaFoldDB" id="A0A8H3TUU3"/>
<reference evidence="9" key="1">
    <citation type="submission" date="2020-07" db="EMBL/GenBank/DDBJ databases">
        <title>Draft Genome Sequence of a Deep-Sea Yeast, Naganishia (Cryptococcus) liquefaciens strain N6.</title>
        <authorList>
            <person name="Han Y.W."/>
            <person name="Kajitani R."/>
            <person name="Morimoto H."/>
            <person name="Parhat M."/>
            <person name="Tsubouchi H."/>
            <person name="Bakenova O."/>
            <person name="Ogata M."/>
            <person name="Argunhan B."/>
            <person name="Aoki R."/>
            <person name="Kajiwara S."/>
            <person name="Itoh T."/>
            <person name="Iwasaki H."/>
        </authorList>
    </citation>
    <scope>NUCLEOTIDE SEQUENCE</scope>
    <source>
        <strain evidence="9">N6</strain>
    </source>
</reference>
<feature type="transmembrane region" description="Helical" evidence="8">
    <location>
        <begin position="226"/>
        <end position="247"/>
    </location>
</feature>
<protein>
    <recommendedName>
        <fullName evidence="11">MFS transporter</fullName>
    </recommendedName>
</protein>
<feature type="transmembrane region" description="Helical" evidence="8">
    <location>
        <begin position="333"/>
        <end position="356"/>
    </location>
</feature>
<dbReference type="Proteomes" id="UP000620104">
    <property type="component" value="Unassembled WGS sequence"/>
</dbReference>
<accession>A0A8H3TUU3</accession>
<comment type="caution">
    <text evidence="9">The sequence shown here is derived from an EMBL/GenBank/DDBJ whole genome shotgun (WGS) entry which is preliminary data.</text>
</comment>
<feature type="transmembrane region" description="Helical" evidence="8">
    <location>
        <begin position="425"/>
        <end position="443"/>
    </location>
</feature>
<feature type="transmembrane region" description="Helical" evidence="8">
    <location>
        <begin position="259"/>
        <end position="281"/>
    </location>
</feature>
<feature type="transmembrane region" description="Helical" evidence="8">
    <location>
        <begin position="396"/>
        <end position="413"/>
    </location>
</feature>
<keyword evidence="4 8" id="KW-1133">Transmembrane helix</keyword>
<dbReference type="EMBL" id="BLZA01000023">
    <property type="protein sequence ID" value="GHJ87961.1"/>
    <property type="molecule type" value="Genomic_DNA"/>
</dbReference>
<name>A0A8H3TUU3_9TREE</name>
<keyword evidence="2" id="KW-0813">Transport</keyword>
<gene>
    <name evidence="9" type="ORF">NliqN6_4363</name>
</gene>
<evidence type="ECO:0000256" key="1">
    <source>
        <dbReference type="ARBA" id="ARBA00004141"/>
    </source>
</evidence>
<feature type="transmembrane region" description="Helical" evidence="8">
    <location>
        <begin position="368"/>
        <end position="389"/>
    </location>
</feature>
<dbReference type="OrthoDB" id="6730379at2759"/>
<evidence type="ECO:0000256" key="4">
    <source>
        <dbReference type="ARBA" id="ARBA00022989"/>
    </source>
</evidence>
<dbReference type="SUPFAM" id="SSF103473">
    <property type="entry name" value="MFS general substrate transporter"/>
    <property type="match status" value="1"/>
</dbReference>
<feature type="transmembrane region" description="Helical" evidence="8">
    <location>
        <begin position="166"/>
        <end position="186"/>
    </location>
</feature>
<feature type="transmembrane region" description="Helical" evidence="8">
    <location>
        <begin position="455"/>
        <end position="472"/>
    </location>
</feature>
<evidence type="ECO:0000256" key="3">
    <source>
        <dbReference type="ARBA" id="ARBA00022692"/>
    </source>
</evidence>
<dbReference type="GO" id="GO:0016020">
    <property type="term" value="C:membrane"/>
    <property type="evidence" value="ECO:0007669"/>
    <property type="project" value="UniProtKB-SubCell"/>
</dbReference>
<dbReference type="Gene3D" id="1.20.1250.20">
    <property type="entry name" value="MFS general substrate transporter like domains"/>
    <property type="match status" value="2"/>
</dbReference>
<keyword evidence="3 8" id="KW-0812">Transmembrane</keyword>
<comment type="similarity">
    <text evidence="6">Belongs to the major facilitator superfamily. Allantoate permease family.</text>
</comment>